<dbReference type="AlphaFoldDB" id="A0AAV0D2Q9"/>
<keyword evidence="3" id="KW-1185">Reference proteome</keyword>
<protein>
    <submittedName>
        <fullName evidence="2">Uncharacterized protein</fullName>
    </submittedName>
</protein>
<dbReference type="EMBL" id="CAMAPF010000068">
    <property type="protein sequence ID" value="CAH9091357.1"/>
    <property type="molecule type" value="Genomic_DNA"/>
</dbReference>
<organism evidence="2 3">
    <name type="scientific">Cuscuta epithymum</name>
    <dbReference type="NCBI Taxonomy" id="186058"/>
    <lineage>
        <taxon>Eukaryota</taxon>
        <taxon>Viridiplantae</taxon>
        <taxon>Streptophyta</taxon>
        <taxon>Embryophyta</taxon>
        <taxon>Tracheophyta</taxon>
        <taxon>Spermatophyta</taxon>
        <taxon>Magnoliopsida</taxon>
        <taxon>eudicotyledons</taxon>
        <taxon>Gunneridae</taxon>
        <taxon>Pentapetalae</taxon>
        <taxon>asterids</taxon>
        <taxon>lamiids</taxon>
        <taxon>Solanales</taxon>
        <taxon>Convolvulaceae</taxon>
        <taxon>Cuscuteae</taxon>
        <taxon>Cuscuta</taxon>
        <taxon>Cuscuta subgen. Cuscuta</taxon>
    </lineage>
</organism>
<accession>A0AAV0D2Q9</accession>
<comment type="caution">
    <text evidence="2">The sequence shown here is derived from an EMBL/GenBank/DDBJ whole genome shotgun (WGS) entry which is preliminary data.</text>
</comment>
<reference evidence="2" key="1">
    <citation type="submission" date="2022-07" db="EMBL/GenBank/DDBJ databases">
        <authorList>
            <person name="Macas J."/>
            <person name="Novak P."/>
            <person name="Neumann P."/>
        </authorList>
    </citation>
    <scope>NUCLEOTIDE SEQUENCE</scope>
</reference>
<feature type="region of interest" description="Disordered" evidence="1">
    <location>
        <begin position="75"/>
        <end position="95"/>
    </location>
</feature>
<dbReference type="Proteomes" id="UP001152523">
    <property type="component" value="Unassembled WGS sequence"/>
</dbReference>
<gene>
    <name evidence="2" type="ORF">CEPIT_LOCUS11707</name>
</gene>
<name>A0AAV0D2Q9_9ASTE</name>
<sequence length="111" mass="12950">MSVFLKYRLPNTRTLVVPGRRFKRGMDRWFVFSLAQNSIQKLLDDFPIECINHRPPDSIHINTSRNINYRVADDGEVERGNNRPPTIGLQITCRTRNDANRLPKRQALDES</sequence>
<evidence type="ECO:0000256" key="1">
    <source>
        <dbReference type="SAM" id="MobiDB-lite"/>
    </source>
</evidence>
<evidence type="ECO:0000313" key="3">
    <source>
        <dbReference type="Proteomes" id="UP001152523"/>
    </source>
</evidence>
<proteinExistence type="predicted"/>
<evidence type="ECO:0000313" key="2">
    <source>
        <dbReference type="EMBL" id="CAH9091357.1"/>
    </source>
</evidence>